<protein>
    <submittedName>
        <fullName evidence="6">Uncharacterized protein</fullName>
    </submittedName>
</protein>
<dbReference type="InterPro" id="IPR004855">
    <property type="entry name" value="TFIIA_asu/bsu"/>
</dbReference>
<accession>A0A182XWC2</accession>
<dbReference type="CDD" id="cd07976">
    <property type="entry name" value="TFIIA_alpha_beta_like"/>
    <property type="match status" value="2"/>
</dbReference>
<comment type="similarity">
    <text evidence="2">Belongs to the TFIIA subunit 1 family.</text>
</comment>
<organism evidence="6 7">
    <name type="scientific">Anopheles stephensi</name>
    <name type="common">Indo-Pakistan malaria mosquito</name>
    <dbReference type="NCBI Taxonomy" id="30069"/>
    <lineage>
        <taxon>Eukaryota</taxon>
        <taxon>Metazoa</taxon>
        <taxon>Ecdysozoa</taxon>
        <taxon>Arthropoda</taxon>
        <taxon>Hexapoda</taxon>
        <taxon>Insecta</taxon>
        <taxon>Pterygota</taxon>
        <taxon>Neoptera</taxon>
        <taxon>Endopterygota</taxon>
        <taxon>Diptera</taxon>
        <taxon>Nematocera</taxon>
        <taxon>Culicoidea</taxon>
        <taxon>Culicidae</taxon>
        <taxon>Anophelinae</taxon>
        <taxon>Anopheles</taxon>
    </lineage>
</organism>
<dbReference type="VEuPathDB" id="VectorBase:ASTE000472"/>
<keyword evidence="3" id="KW-0804">Transcription</keyword>
<dbReference type="GO" id="GO:0005672">
    <property type="term" value="C:transcription factor TFIIA complex"/>
    <property type="evidence" value="ECO:0007669"/>
    <property type="project" value="InterPro"/>
</dbReference>
<evidence type="ECO:0000256" key="3">
    <source>
        <dbReference type="ARBA" id="ARBA00023163"/>
    </source>
</evidence>
<dbReference type="Pfam" id="PF03153">
    <property type="entry name" value="TFIIA"/>
    <property type="match status" value="1"/>
</dbReference>
<feature type="compositionally biased region" description="Low complexity" evidence="5">
    <location>
        <begin position="337"/>
        <end position="354"/>
    </location>
</feature>
<dbReference type="PANTHER" id="PTHR12694">
    <property type="entry name" value="TRANSCRIPTION INITIATION FACTOR IIA SUBUNIT 1"/>
    <property type="match status" value="1"/>
</dbReference>
<reference evidence="7" key="1">
    <citation type="journal article" date="2014" name="Genome Biol.">
        <title>Genome analysis of a major urban malaria vector mosquito, Anopheles stephensi.</title>
        <authorList>
            <person name="Jiang X."/>
            <person name="Peery A."/>
            <person name="Hall A.B."/>
            <person name="Sharma A."/>
            <person name="Chen X.G."/>
            <person name="Waterhouse R.M."/>
            <person name="Komissarov A."/>
            <person name="Riehle M.M."/>
            <person name="Shouche Y."/>
            <person name="Sharakhova M.V."/>
            <person name="Lawson D."/>
            <person name="Pakpour N."/>
            <person name="Arensburger P."/>
            <person name="Davidson V.L."/>
            <person name="Eiglmeier K."/>
            <person name="Emrich S."/>
            <person name="George P."/>
            <person name="Kennedy R.C."/>
            <person name="Mane S.P."/>
            <person name="Maslen G."/>
            <person name="Oringanje C."/>
            <person name="Qi Y."/>
            <person name="Settlage R."/>
            <person name="Tojo M."/>
            <person name="Tubio J.M."/>
            <person name="Unger M.F."/>
            <person name="Wang B."/>
            <person name="Vernick K.D."/>
            <person name="Ribeiro J.M."/>
            <person name="James A.A."/>
            <person name="Michel K."/>
            <person name="Riehle M.A."/>
            <person name="Luckhart S."/>
            <person name="Sharakhov I.V."/>
            <person name="Tu Z."/>
        </authorList>
    </citation>
    <scope>NUCLEOTIDE SEQUENCE [LARGE SCALE GENOMIC DNA]</scope>
    <source>
        <strain evidence="7">Indian</strain>
    </source>
</reference>
<dbReference type="Proteomes" id="UP000076408">
    <property type="component" value="Unassembled WGS sequence"/>
</dbReference>
<dbReference type="SUPFAM" id="SSF50784">
    <property type="entry name" value="Transcription factor IIA (TFIIA), beta-barrel domain"/>
    <property type="match status" value="1"/>
</dbReference>
<feature type="region of interest" description="Disordered" evidence="5">
    <location>
        <begin position="398"/>
        <end position="454"/>
    </location>
</feature>
<keyword evidence="7" id="KW-1185">Reference proteome</keyword>
<dbReference type="GO" id="GO:0006367">
    <property type="term" value="P:transcription initiation at RNA polymerase II promoter"/>
    <property type="evidence" value="ECO:0007669"/>
    <property type="project" value="InterPro"/>
</dbReference>
<dbReference type="VEuPathDB" id="VectorBase:ASTEI20_035975"/>
<sequence>MCLAVYLQLKVYTTVIDDVIAGVRDAFLDEGVDEQVLQEMKQVWTTKLLACKAIESNPESQDQQNASTVSNKVKLLNKCFATERPVNNTNGTKKSKAASAAASAAAASNNQQENGKPNNNTKANPELKNANVPSLVPTGNAQPTGAANQNSAGSTTTVSNSTTSSTPQQQQQQQNASPAAVVSALDPDKQVAIQITLPAQPNVPNSQPRVLTIQVPASALQENQLHQVLTSPIISSIMPLPPHIASNVLQQHVNNYLQNLNLNTVPIQKQLDGACDDDVLMDGEAEVDVAAINYQLVELPPREHLDRYRLDRQLITALVAAGTKSATSKDDTKPTASSSSSSSSGGINGSRSKSTAIARTSRRRPLKALRKLRGLDGVEKEEGAASFHICSSLQLDGAVDTSDEEGSDISDDNIVDDDDEDLDKEEEDDLEAEGGAEEEPLNSEDDVTDEDASDLFDTDNVVVCQYDKITRSRNKWKFYLKDGIMHIGGKDYVFQKSNGDAEW</sequence>
<feature type="region of interest" description="Disordered" evidence="5">
    <location>
        <begin position="84"/>
        <end position="183"/>
    </location>
</feature>
<feature type="region of interest" description="Disordered" evidence="5">
    <location>
        <begin position="323"/>
        <end position="362"/>
    </location>
</feature>
<evidence type="ECO:0000313" key="7">
    <source>
        <dbReference type="Proteomes" id="UP000076408"/>
    </source>
</evidence>
<dbReference type="Gene3D" id="2.30.18.10">
    <property type="entry name" value="Transcription factor IIA (TFIIA), beta-barrel domain"/>
    <property type="match status" value="1"/>
</dbReference>
<name>A0A182XWC2_ANOST</name>
<dbReference type="InterPro" id="IPR009088">
    <property type="entry name" value="TFIIA_b-brl"/>
</dbReference>
<proteinExistence type="inferred from homology"/>
<reference evidence="6" key="2">
    <citation type="submission" date="2020-05" db="UniProtKB">
        <authorList>
            <consortium name="EnsemblMetazoa"/>
        </authorList>
    </citation>
    <scope>IDENTIFICATION</scope>
    <source>
        <strain evidence="6">Indian</strain>
    </source>
</reference>
<keyword evidence="4" id="KW-0539">Nucleus</keyword>
<dbReference type="EnsemblMetazoa" id="ASTEI00508-RA">
    <property type="protein sequence ID" value="ASTEI00508-PA"/>
    <property type="gene ID" value="ASTEI00508"/>
</dbReference>
<dbReference type="VEuPathDB" id="VectorBase:ASTEI00508"/>
<dbReference type="AlphaFoldDB" id="A0A182XWC2"/>
<dbReference type="SUPFAM" id="SSF47396">
    <property type="entry name" value="Transcription factor IIA (TFIIA), alpha-helical domain"/>
    <property type="match status" value="1"/>
</dbReference>
<feature type="compositionally biased region" description="Low complexity" evidence="5">
    <location>
        <begin position="154"/>
        <end position="183"/>
    </location>
</feature>
<dbReference type="OMA" id="QKCTGEA"/>
<evidence type="ECO:0000256" key="5">
    <source>
        <dbReference type="SAM" id="MobiDB-lite"/>
    </source>
</evidence>
<comment type="subcellular location">
    <subcellularLocation>
        <location evidence="1">Nucleus</location>
    </subcellularLocation>
</comment>
<feature type="compositionally biased region" description="Low complexity" evidence="5">
    <location>
        <begin position="97"/>
        <end position="120"/>
    </location>
</feature>
<evidence type="ECO:0000313" key="6">
    <source>
        <dbReference type="EnsemblMetazoa" id="ASTEI00508-PA"/>
    </source>
</evidence>
<evidence type="ECO:0000256" key="1">
    <source>
        <dbReference type="ARBA" id="ARBA00004123"/>
    </source>
</evidence>
<dbReference type="Gene3D" id="1.10.287.100">
    <property type="match status" value="1"/>
</dbReference>
<evidence type="ECO:0000256" key="2">
    <source>
        <dbReference type="ARBA" id="ARBA00010059"/>
    </source>
</evidence>
<dbReference type="SMART" id="SM01371">
    <property type="entry name" value="TFIIA"/>
    <property type="match status" value="1"/>
</dbReference>
<dbReference type="PANTHER" id="PTHR12694:SF8">
    <property type="entry name" value="TRANSCRIPTION INITIATION FACTOR IIA SUBUNIT 1"/>
    <property type="match status" value="1"/>
</dbReference>
<feature type="compositionally biased region" description="Acidic residues" evidence="5">
    <location>
        <begin position="401"/>
        <end position="454"/>
    </location>
</feature>
<feature type="compositionally biased region" description="Polar residues" evidence="5">
    <location>
        <begin position="137"/>
        <end position="153"/>
    </location>
</feature>
<dbReference type="STRING" id="30069.A0A182XWC2"/>
<evidence type="ECO:0000256" key="4">
    <source>
        <dbReference type="ARBA" id="ARBA00023242"/>
    </source>
</evidence>